<keyword evidence="3" id="KW-0489">Methyltransferase</keyword>
<dbReference type="InterPro" id="IPR022641">
    <property type="entry name" value="CheR_N"/>
</dbReference>
<accession>A0ABP6Z332</accession>
<dbReference type="InterPro" id="IPR050903">
    <property type="entry name" value="Bact_Chemotaxis_MeTrfase"/>
</dbReference>
<evidence type="ECO:0000259" key="7">
    <source>
        <dbReference type="PROSITE" id="PS50112"/>
    </source>
</evidence>
<dbReference type="PANTHER" id="PTHR24422">
    <property type="entry name" value="CHEMOTAXIS PROTEIN METHYLTRANSFERASE"/>
    <property type="match status" value="1"/>
</dbReference>
<gene>
    <name evidence="10" type="ORF">GCM10022223_07350</name>
</gene>
<dbReference type="Pfam" id="PF00989">
    <property type="entry name" value="PAS"/>
    <property type="match status" value="1"/>
</dbReference>
<evidence type="ECO:0000259" key="8">
    <source>
        <dbReference type="PROSITE" id="PS50113"/>
    </source>
</evidence>
<dbReference type="RefSeq" id="WP_231484254.1">
    <property type="nucleotide sequence ID" value="NZ_BAAAZO010000001.1"/>
</dbReference>
<evidence type="ECO:0000256" key="2">
    <source>
        <dbReference type="ARBA" id="ARBA00012534"/>
    </source>
</evidence>
<dbReference type="InterPro" id="IPR000780">
    <property type="entry name" value="CheR_MeTrfase"/>
</dbReference>
<proteinExistence type="predicted"/>
<dbReference type="SMART" id="SM00138">
    <property type="entry name" value="MeTrc"/>
    <property type="match status" value="1"/>
</dbReference>
<sequence length="619" mass="70177">MSDNTIPPADDQGAEFERLLQYLKDARRFDFTGYKRTSLMRRVNHQMQAVQVSSYEEYQDYLELHPDEFTSLFNTMLINVTSFFRDTEAWAHLRGEILPALLERKGAGPIRIWSAGCATGEEAYSLAICLAEELGVEQVRRRVKIYATDVDEEALAEARAATFHERLLRNVPRDLVEKYFENSGQRYTFTKDLRRSVIFGRNDLVQDAPISHIDLLLCRNTLMYFNAETQAGIIHRLHFALENSGVLFLGKAEMLLTHGSVFTPVDLKRRFFRKVVTGGRPERTMLPGPGPVLAAVEGSDYHGQVRQEALNSSPVAQIVLDAESRVLLSNQRASALFGLTTREVGRPLQDLEVSYRPVELRSHLKQAVSDKRPVWVRDVEWTRNGSTVWLDIQLVPLLDRGGLLLGTSLLFTDVSRYRQLQTELEYANRQLETAYEELQSTNEELETTNEELQSTVEELETTNEELQSTNEELETMNEELQSMNDELQFSNTELRERTSEVSSLNGFMEMVLTTLEAGIAVVDHDLQVQVWNSGAEELWGLRQDETVGRHLLNLDIGLPVEHLRPLIRQALGETGERASAVLDAVNRRGRSIRVAVTVSALHQPDSRTAGTLVVMTTVE</sequence>
<reference evidence="11" key="1">
    <citation type="journal article" date="2019" name="Int. J. Syst. Evol. Microbiol.">
        <title>The Global Catalogue of Microorganisms (GCM) 10K type strain sequencing project: providing services to taxonomists for standard genome sequencing and annotation.</title>
        <authorList>
            <consortium name="The Broad Institute Genomics Platform"/>
            <consortium name="The Broad Institute Genome Sequencing Center for Infectious Disease"/>
            <person name="Wu L."/>
            <person name="Ma J."/>
        </authorList>
    </citation>
    <scope>NUCLEOTIDE SEQUENCE [LARGE SCALE GENOMIC DNA]</scope>
    <source>
        <strain evidence="11">JCM 16902</strain>
    </source>
</reference>
<dbReference type="PANTHER" id="PTHR24422:SF10">
    <property type="entry name" value="CHEMOTAXIS PROTEIN METHYLTRANSFERASE 2"/>
    <property type="match status" value="1"/>
</dbReference>
<dbReference type="InterPro" id="IPR000014">
    <property type="entry name" value="PAS"/>
</dbReference>
<dbReference type="PRINTS" id="PR00996">
    <property type="entry name" value="CHERMTFRASE"/>
</dbReference>
<dbReference type="InterPro" id="IPR036804">
    <property type="entry name" value="CheR_N_sf"/>
</dbReference>
<keyword evidence="4" id="KW-0808">Transferase</keyword>
<dbReference type="Pfam" id="PF03705">
    <property type="entry name" value="CheR_N"/>
    <property type="match status" value="1"/>
</dbReference>
<dbReference type="InterPro" id="IPR000700">
    <property type="entry name" value="PAS-assoc_C"/>
</dbReference>
<dbReference type="InterPro" id="IPR029063">
    <property type="entry name" value="SAM-dependent_MTases_sf"/>
</dbReference>
<dbReference type="PROSITE" id="PS50123">
    <property type="entry name" value="CHER"/>
    <property type="match status" value="1"/>
</dbReference>
<dbReference type="Pfam" id="PF08448">
    <property type="entry name" value="PAS_4"/>
    <property type="match status" value="1"/>
</dbReference>
<dbReference type="InterPro" id="IPR013767">
    <property type="entry name" value="PAS_fold"/>
</dbReference>
<dbReference type="Proteomes" id="UP001501074">
    <property type="component" value="Unassembled WGS sequence"/>
</dbReference>
<dbReference type="PROSITE" id="PS50113">
    <property type="entry name" value="PAC"/>
    <property type="match status" value="1"/>
</dbReference>
<dbReference type="SUPFAM" id="SSF55785">
    <property type="entry name" value="PYP-like sensor domain (PAS domain)"/>
    <property type="match status" value="2"/>
</dbReference>
<feature type="coiled-coil region" evidence="6">
    <location>
        <begin position="417"/>
        <end position="497"/>
    </location>
</feature>
<dbReference type="InterPro" id="IPR013656">
    <property type="entry name" value="PAS_4"/>
</dbReference>
<evidence type="ECO:0000259" key="9">
    <source>
        <dbReference type="PROSITE" id="PS50123"/>
    </source>
</evidence>
<comment type="catalytic activity">
    <reaction evidence="1">
        <text>L-glutamyl-[protein] + S-adenosyl-L-methionine = [protein]-L-glutamate 5-O-methyl ester + S-adenosyl-L-homocysteine</text>
        <dbReference type="Rhea" id="RHEA:24452"/>
        <dbReference type="Rhea" id="RHEA-COMP:10208"/>
        <dbReference type="Rhea" id="RHEA-COMP:10311"/>
        <dbReference type="ChEBI" id="CHEBI:29973"/>
        <dbReference type="ChEBI" id="CHEBI:57856"/>
        <dbReference type="ChEBI" id="CHEBI:59789"/>
        <dbReference type="ChEBI" id="CHEBI:82795"/>
        <dbReference type="EC" id="2.1.1.80"/>
    </reaction>
</comment>
<dbReference type="SUPFAM" id="SSF53335">
    <property type="entry name" value="S-adenosyl-L-methionine-dependent methyltransferases"/>
    <property type="match status" value="1"/>
</dbReference>
<dbReference type="Gene3D" id="1.10.287.620">
    <property type="entry name" value="Helix Hairpins"/>
    <property type="match status" value="1"/>
</dbReference>
<evidence type="ECO:0000313" key="11">
    <source>
        <dbReference type="Proteomes" id="UP001501074"/>
    </source>
</evidence>
<dbReference type="Gene3D" id="3.30.450.20">
    <property type="entry name" value="PAS domain"/>
    <property type="match status" value="2"/>
</dbReference>
<dbReference type="EC" id="2.1.1.80" evidence="2"/>
<feature type="domain" description="PAS" evidence="7">
    <location>
        <begin position="508"/>
        <end position="552"/>
    </location>
</feature>
<dbReference type="SUPFAM" id="SSF57997">
    <property type="entry name" value="Tropomyosin"/>
    <property type="match status" value="1"/>
</dbReference>
<dbReference type="SMART" id="SM00091">
    <property type="entry name" value="PAS"/>
    <property type="match status" value="2"/>
</dbReference>
<feature type="domain" description="PAC" evidence="8">
    <location>
        <begin position="372"/>
        <end position="426"/>
    </location>
</feature>
<comment type="caution">
    <text evidence="10">The sequence shown here is derived from an EMBL/GenBank/DDBJ whole genome shotgun (WGS) entry which is preliminary data.</text>
</comment>
<evidence type="ECO:0000256" key="1">
    <source>
        <dbReference type="ARBA" id="ARBA00001541"/>
    </source>
</evidence>
<evidence type="ECO:0000256" key="5">
    <source>
        <dbReference type="ARBA" id="ARBA00022691"/>
    </source>
</evidence>
<dbReference type="Pfam" id="PF01739">
    <property type="entry name" value="CheR"/>
    <property type="match status" value="1"/>
</dbReference>
<dbReference type="SUPFAM" id="SSF47757">
    <property type="entry name" value="Chemotaxis receptor methyltransferase CheR, N-terminal domain"/>
    <property type="match status" value="1"/>
</dbReference>
<protein>
    <recommendedName>
        <fullName evidence="2">protein-glutamate O-methyltransferase</fullName>
        <ecNumber evidence="2">2.1.1.80</ecNumber>
    </recommendedName>
</protein>
<evidence type="ECO:0000256" key="3">
    <source>
        <dbReference type="ARBA" id="ARBA00022603"/>
    </source>
</evidence>
<dbReference type="InterPro" id="IPR022642">
    <property type="entry name" value="CheR_C"/>
</dbReference>
<dbReference type="Gene3D" id="3.40.50.150">
    <property type="entry name" value="Vaccinia Virus protein VP39"/>
    <property type="match status" value="1"/>
</dbReference>
<name>A0ABP6Z332_9ACTN</name>
<dbReference type="EMBL" id="BAAAZO010000001">
    <property type="protein sequence ID" value="GAA3594784.1"/>
    <property type="molecule type" value="Genomic_DNA"/>
</dbReference>
<keyword evidence="5" id="KW-0949">S-adenosyl-L-methionine</keyword>
<dbReference type="NCBIfam" id="TIGR00229">
    <property type="entry name" value="sensory_box"/>
    <property type="match status" value="2"/>
</dbReference>
<organism evidence="10 11">
    <name type="scientific">Kineosporia mesophila</name>
    <dbReference type="NCBI Taxonomy" id="566012"/>
    <lineage>
        <taxon>Bacteria</taxon>
        <taxon>Bacillati</taxon>
        <taxon>Actinomycetota</taxon>
        <taxon>Actinomycetes</taxon>
        <taxon>Kineosporiales</taxon>
        <taxon>Kineosporiaceae</taxon>
        <taxon>Kineosporia</taxon>
    </lineage>
</organism>
<dbReference type="PROSITE" id="PS50112">
    <property type="entry name" value="PAS"/>
    <property type="match status" value="1"/>
</dbReference>
<keyword evidence="11" id="KW-1185">Reference proteome</keyword>
<evidence type="ECO:0000256" key="6">
    <source>
        <dbReference type="SAM" id="Coils"/>
    </source>
</evidence>
<dbReference type="CDD" id="cd00130">
    <property type="entry name" value="PAS"/>
    <property type="match status" value="2"/>
</dbReference>
<evidence type="ECO:0000256" key="4">
    <source>
        <dbReference type="ARBA" id="ARBA00022679"/>
    </source>
</evidence>
<evidence type="ECO:0000313" key="10">
    <source>
        <dbReference type="EMBL" id="GAA3594784.1"/>
    </source>
</evidence>
<dbReference type="InterPro" id="IPR035965">
    <property type="entry name" value="PAS-like_dom_sf"/>
</dbReference>
<keyword evidence="6" id="KW-0175">Coiled coil</keyword>
<feature type="domain" description="CheR-type methyltransferase" evidence="9">
    <location>
        <begin position="14"/>
        <end position="255"/>
    </location>
</feature>
<dbReference type="Gene3D" id="1.10.155.10">
    <property type="entry name" value="Chemotaxis receptor methyltransferase CheR, N-terminal domain"/>
    <property type="match status" value="1"/>
</dbReference>